<dbReference type="Gene3D" id="3.40.50.720">
    <property type="entry name" value="NAD(P)-binding Rossmann-like Domain"/>
    <property type="match status" value="1"/>
</dbReference>
<evidence type="ECO:0000256" key="1">
    <source>
        <dbReference type="ARBA" id="ARBA00004450"/>
    </source>
</evidence>
<dbReference type="Pfam" id="PF08732">
    <property type="entry name" value="HIM1"/>
    <property type="match status" value="1"/>
</dbReference>
<evidence type="ECO:0000313" key="6">
    <source>
        <dbReference type="Proteomes" id="UP000478008"/>
    </source>
</evidence>
<evidence type="ECO:0000313" key="5">
    <source>
        <dbReference type="EMBL" id="VUG16526.1"/>
    </source>
</evidence>
<dbReference type="PANTHER" id="PTHR14097:SF7">
    <property type="entry name" value="OXIDOREDUCTASE HTATIP2"/>
    <property type="match status" value="1"/>
</dbReference>
<proteinExistence type="inferred from homology"/>
<evidence type="ECO:0000313" key="4">
    <source>
        <dbReference type="EMBL" id="KAF6008369.1"/>
    </source>
</evidence>
<evidence type="ECO:0000313" key="7">
    <source>
        <dbReference type="Proteomes" id="UP000568158"/>
    </source>
</evidence>
<dbReference type="InterPro" id="IPR036291">
    <property type="entry name" value="NAD(P)-bd_dom_sf"/>
</dbReference>
<evidence type="ECO:0000256" key="3">
    <source>
        <dbReference type="ARBA" id="ARBA00022787"/>
    </source>
</evidence>
<dbReference type="GO" id="GO:0005741">
    <property type="term" value="C:mitochondrial outer membrane"/>
    <property type="evidence" value="ECO:0007669"/>
    <property type="project" value="UniProtKB-SubCell"/>
</dbReference>
<gene>
    <name evidence="5" type="primary">FMP52</name>
    <name evidence="5" type="ORF">DEBR0S1_19042G</name>
    <name evidence="4" type="ORF">HII12_004117</name>
</gene>
<dbReference type="GO" id="GO:0051170">
    <property type="term" value="P:import into nucleus"/>
    <property type="evidence" value="ECO:0007669"/>
    <property type="project" value="TreeGrafter"/>
</dbReference>
<protein>
    <submittedName>
        <fullName evidence="5">DEBR0S1_19042g1_1</fullName>
    </submittedName>
</protein>
<dbReference type="EMBL" id="JABCYN010000036">
    <property type="protein sequence ID" value="KAF6008369.1"/>
    <property type="molecule type" value="Genomic_DNA"/>
</dbReference>
<dbReference type="AlphaFoldDB" id="A0A7D9GXJ7"/>
<accession>A0A7D9GXJ7</accession>
<comment type="subcellular location">
    <subcellularLocation>
        <location evidence="1">Mitochondrion outer membrane</location>
        <topology evidence="1">Peripheral membrane protein</topology>
    </subcellularLocation>
</comment>
<reference evidence="5 6" key="1">
    <citation type="submission" date="2019-07" db="EMBL/GenBank/DDBJ databases">
        <authorList>
            <person name="Friedrich A."/>
            <person name="Schacherer J."/>
        </authorList>
    </citation>
    <scope>NUCLEOTIDE SEQUENCE [LARGE SCALE GENOMIC DNA]</scope>
</reference>
<comment type="similarity">
    <text evidence="2">Belongs to the FMP52 family.</text>
</comment>
<sequence>MSESLFIIGATGLVGSHFLNIAAGSTSVSKIVTLSRRTPKLSSNITNKDVLKPIVESKTDLWPEIIKTKLDIPDKSTIFSGFGTTRKAAGSAENFVKIDHDINVNAFKAAKESGKFDTAIIVSASGASKDSVFLYMSTKGKIEDELKALKFKRTIILRPGILLGKRDKAKDWKNTLSASIGGFFKGTFAQSLVGYPIYAEEVAKAAWYLNQQPIKKDGEVIEIGSKEMIDLVKTISEK</sequence>
<keyword evidence="3" id="KW-0496">Mitochondrion</keyword>
<reference evidence="4 7" key="2">
    <citation type="journal article" date="2020" name="Appl. Microbiol. Biotechnol.">
        <title>Targeted gene deletion in Brettanomyces bruxellensis with an expression-free CRISPR-Cas9 system.</title>
        <authorList>
            <person name="Varela C."/>
            <person name="Bartel C."/>
            <person name="Onetto C."/>
            <person name="Borneman A."/>
        </authorList>
    </citation>
    <scope>NUCLEOTIDE SEQUENCE [LARGE SCALE GENOMIC DNA]</scope>
    <source>
        <strain evidence="4 7">AWRI1613</strain>
    </source>
</reference>
<name>A0A7D9GXJ7_DEKBR</name>
<dbReference type="Proteomes" id="UP000568158">
    <property type="component" value="Unassembled WGS sequence"/>
</dbReference>
<dbReference type="EMBL" id="CABFWN010000001">
    <property type="protein sequence ID" value="VUG16526.1"/>
    <property type="molecule type" value="Genomic_DNA"/>
</dbReference>
<evidence type="ECO:0000256" key="2">
    <source>
        <dbReference type="ARBA" id="ARBA00006617"/>
    </source>
</evidence>
<keyword evidence="6" id="KW-1185">Reference proteome</keyword>
<dbReference type="Proteomes" id="UP000478008">
    <property type="component" value="Unassembled WGS sequence"/>
</dbReference>
<dbReference type="SUPFAM" id="SSF51735">
    <property type="entry name" value="NAD(P)-binding Rossmann-fold domains"/>
    <property type="match status" value="1"/>
</dbReference>
<keyword evidence="3" id="KW-1000">Mitochondrion outer membrane</keyword>
<dbReference type="PANTHER" id="PTHR14097">
    <property type="entry name" value="OXIDOREDUCTASE HTATIP2"/>
    <property type="match status" value="1"/>
</dbReference>
<dbReference type="InterPro" id="IPR014843">
    <property type="entry name" value="Him1/Fmp52"/>
</dbReference>
<keyword evidence="3" id="KW-0472">Membrane</keyword>
<organism evidence="5 6">
    <name type="scientific">Dekkera bruxellensis</name>
    <name type="common">Brettanomyces custersii</name>
    <dbReference type="NCBI Taxonomy" id="5007"/>
    <lineage>
        <taxon>Eukaryota</taxon>
        <taxon>Fungi</taxon>
        <taxon>Dikarya</taxon>
        <taxon>Ascomycota</taxon>
        <taxon>Saccharomycotina</taxon>
        <taxon>Pichiomycetes</taxon>
        <taxon>Pichiales</taxon>
        <taxon>Pichiaceae</taxon>
        <taxon>Brettanomyces</taxon>
    </lineage>
</organism>